<reference evidence="3" key="1">
    <citation type="submission" date="2018-11" db="EMBL/GenBank/DDBJ databases">
        <authorList>
            <consortium name="Genoscope - CEA"/>
            <person name="William W."/>
        </authorList>
    </citation>
    <scope>NUCLEOTIDE SEQUENCE</scope>
</reference>
<proteinExistence type="predicted"/>
<dbReference type="PROSITE" id="PS50181">
    <property type="entry name" value="FBOX"/>
    <property type="match status" value="1"/>
</dbReference>
<evidence type="ECO:0000259" key="1">
    <source>
        <dbReference type="PROSITE" id="PS50181"/>
    </source>
</evidence>
<dbReference type="Pfam" id="PF00646">
    <property type="entry name" value="F-box"/>
    <property type="match status" value="1"/>
</dbReference>
<feature type="domain" description="F-box" evidence="1">
    <location>
        <begin position="38"/>
        <end position="72"/>
    </location>
</feature>
<dbReference type="CDD" id="cd22160">
    <property type="entry name" value="F-box_AtFBL13-like"/>
    <property type="match status" value="1"/>
</dbReference>
<protein>
    <recommendedName>
        <fullName evidence="1">F-box domain-containing protein</fullName>
    </recommendedName>
</protein>
<name>A0A3P5YWD8_BRACM</name>
<dbReference type="Pfam" id="PF08387">
    <property type="entry name" value="FBD"/>
    <property type="match status" value="1"/>
</dbReference>
<sequence length="365" mass="41754">MGHISDIKLIRTDTTLDLSQKAEKETLSVPCALSMVGCDCISEMPDSLLTHILSYLPTKDAVKTSVLSKSWRFVWLEVTSELDLNAVDFLRYEDDSSLVSLLNNRSFLRKFKIKYDDSPLRIKRKRGSDYSKKVNKTGKRVMEWVAEAVHRGVEHLDVVNETYIRRAVDFMPKYLYVNKTLVSLSLVNVGLEDPKFEVSLPCLKSIYLDNVCYMGDDALVIMERLISGSPVLKTLTTDVPVLKKKAHQTVFREAPWCLEHVKINKLTMKEEHYGIKLVNYFLENSPAFKKMTSSFIDFRMTNHQSRESGIEIVNYFLENSAALKKITLSFRDSDMTSEEAESYKKLLTSTKLSPMCQISSSISHE</sequence>
<dbReference type="InterPro" id="IPR050232">
    <property type="entry name" value="FBL13/AtMIF1-like"/>
</dbReference>
<dbReference type="SMART" id="SM00579">
    <property type="entry name" value="FBD"/>
    <property type="match status" value="1"/>
</dbReference>
<dbReference type="SMART" id="SM00256">
    <property type="entry name" value="FBOX"/>
    <property type="match status" value="1"/>
</dbReference>
<dbReference type="Gene3D" id="1.20.1280.50">
    <property type="match status" value="1"/>
</dbReference>
<evidence type="ECO:0000313" key="2">
    <source>
        <dbReference type="EMBL" id="CAG7868436.1"/>
    </source>
</evidence>
<dbReference type="InterPro" id="IPR036047">
    <property type="entry name" value="F-box-like_dom_sf"/>
</dbReference>
<evidence type="ECO:0000313" key="3">
    <source>
        <dbReference type="EMBL" id="VDC65320.1"/>
    </source>
</evidence>
<dbReference type="InterPro" id="IPR001810">
    <property type="entry name" value="F-box_dom"/>
</dbReference>
<dbReference type="InterPro" id="IPR053781">
    <property type="entry name" value="F-box_AtFBL13-like"/>
</dbReference>
<accession>A0A3P5YWD8</accession>
<dbReference type="PANTHER" id="PTHR31900:SF33">
    <property type="entry name" value="PROTEIN WITH RNI-LIKE_FBD-LIKE DOMAIN"/>
    <property type="match status" value="1"/>
</dbReference>
<organism evidence="3">
    <name type="scientific">Brassica campestris</name>
    <name type="common">Field mustard</name>
    <dbReference type="NCBI Taxonomy" id="3711"/>
    <lineage>
        <taxon>Eukaryota</taxon>
        <taxon>Viridiplantae</taxon>
        <taxon>Streptophyta</taxon>
        <taxon>Embryophyta</taxon>
        <taxon>Tracheophyta</taxon>
        <taxon>Spermatophyta</taxon>
        <taxon>Magnoliopsida</taxon>
        <taxon>eudicotyledons</taxon>
        <taxon>Gunneridae</taxon>
        <taxon>Pentapetalae</taxon>
        <taxon>rosids</taxon>
        <taxon>malvids</taxon>
        <taxon>Brassicales</taxon>
        <taxon>Brassicaceae</taxon>
        <taxon>Brassiceae</taxon>
        <taxon>Brassica</taxon>
    </lineage>
</organism>
<dbReference type="EMBL" id="LS974622">
    <property type="protein sequence ID" value="CAG7868436.1"/>
    <property type="molecule type" value="Genomic_DNA"/>
</dbReference>
<dbReference type="Gramene" id="A06p06760.2_BraZ1">
    <property type="protein sequence ID" value="A06p06760.2_BraZ1.CDS"/>
    <property type="gene ID" value="A06g06760.2_BraZ1"/>
</dbReference>
<dbReference type="Proteomes" id="UP000694005">
    <property type="component" value="Chromosome A06"/>
</dbReference>
<dbReference type="SUPFAM" id="SSF81383">
    <property type="entry name" value="F-box domain"/>
    <property type="match status" value="1"/>
</dbReference>
<dbReference type="AlphaFoldDB" id="A0A3P5YWD8"/>
<dbReference type="EMBL" id="LR031569">
    <property type="protein sequence ID" value="VDC65320.1"/>
    <property type="molecule type" value="Genomic_DNA"/>
</dbReference>
<dbReference type="InterPro" id="IPR006566">
    <property type="entry name" value="FBD"/>
</dbReference>
<gene>
    <name evidence="3" type="ORF">BRAA06T23860Z</name>
    <name evidence="2" type="ORF">BRAPAZ1V2_A06P06760.2</name>
</gene>
<dbReference type="PANTHER" id="PTHR31900">
    <property type="entry name" value="F-BOX/RNI SUPERFAMILY PROTEIN-RELATED"/>
    <property type="match status" value="1"/>
</dbReference>